<dbReference type="Gene3D" id="1.10.287.380">
    <property type="entry name" value="Valyl-tRNA synthetase, C-terminal domain"/>
    <property type="match status" value="1"/>
</dbReference>
<feature type="domain" description="ABC transporter" evidence="6">
    <location>
        <begin position="310"/>
        <end position="525"/>
    </location>
</feature>
<dbReference type="GO" id="GO:0003677">
    <property type="term" value="F:DNA binding"/>
    <property type="evidence" value="ECO:0007669"/>
    <property type="project" value="InterPro"/>
</dbReference>
<dbReference type="Gene3D" id="3.40.50.300">
    <property type="entry name" value="P-loop containing nucleotide triphosphate hydrolases"/>
    <property type="match status" value="2"/>
</dbReference>
<comment type="caution">
    <text evidence="7">The sequence shown here is derived from an EMBL/GenBank/DDBJ whole genome shotgun (WGS) entry which is preliminary data.</text>
</comment>
<dbReference type="Pfam" id="PF12848">
    <property type="entry name" value="ABC_tran_Xtn"/>
    <property type="match status" value="1"/>
</dbReference>
<dbReference type="GO" id="GO:0016887">
    <property type="term" value="F:ATP hydrolysis activity"/>
    <property type="evidence" value="ECO:0007669"/>
    <property type="project" value="InterPro"/>
</dbReference>
<dbReference type="InterPro" id="IPR032781">
    <property type="entry name" value="ABC_tran_Xtn"/>
</dbReference>
<dbReference type="InterPro" id="IPR017871">
    <property type="entry name" value="ABC_transporter-like_CS"/>
</dbReference>
<evidence type="ECO:0000259" key="6">
    <source>
        <dbReference type="PROSITE" id="PS50893"/>
    </source>
</evidence>
<evidence type="ECO:0000256" key="3">
    <source>
        <dbReference type="ARBA" id="ARBA00022840"/>
    </source>
</evidence>
<dbReference type="AlphaFoldDB" id="A0A437QZ03"/>
<accession>A0A437QZ03</accession>
<keyword evidence="3 7" id="KW-0067">ATP-binding</keyword>
<dbReference type="PROSITE" id="PS50893">
    <property type="entry name" value="ABC_TRANSPORTER_2"/>
    <property type="match status" value="2"/>
</dbReference>
<gene>
    <name evidence="7" type="ORF">EOI86_04170</name>
</gene>
<feature type="region of interest" description="Disordered" evidence="5">
    <location>
        <begin position="527"/>
        <end position="549"/>
    </location>
</feature>
<dbReference type="InterPro" id="IPR027417">
    <property type="entry name" value="P-loop_NTPase"/>
</dbReference>
<dbReference type="SMART" id="SM00382">
    <property type="entry name" value="AAA"/>
    <property type="match status" value="2"/>
</dbReference>
<sequence length="631" mass="70201">MLTITDITYRLGGRTLFERASAQIGDRQKVGLVGRNGTGKSTLLRMLRGELAPDEGDISVAARRRVGSVAQEVPSGDRSLLDIVLEADVERTALLEEEKTAADPNRIAEIHTRLADIGAHSAPSRAAIILSGLGFDENAQQQPIDNFSGGWKMRVALAAALFSEPDFLLLDEPTNHLDLEASLWLEDYLSSYPRGLVLVSHDRGLLNRIPEMILHLDQGRLTRYSGGYDRFERTRAEQQARQAALYSKQQEQRRHIQSFVDRFRYKASKARQAQSRLKMLEKMEPIAAVVDKGSTVFNLPKPDPLSPPLIVLEDASIGYQPDKPILRDLNLRIDMDDRIALLGANGNGKTTLLRLLARRLKVLDGRNRASSKLEVGYFAQNQLDELAAGKTAVEYLQDLEPMATEQSLRAHLGAFAFAQDKADVQIGKLSGGEKARLALAVICRKKPHVLLLDEPTNHLDIDARQALVHALAEYEGAVILVSHDPHLVNTCADRLWLVADGTCAPFDGDLDDYRQLLFDQRRQERRAKRQEAGLGPADGAASKKDERRTRAEARAVLAPLRKKLVELEKTMEKRSRDRDKLHDKLAAPETYDLPADDLAKLQKQLSTVEEEISDAELAWLELSEELESAAG</sequence>
<dbReference type="SUPFAM" id="SSF52540">
    <property type="entry name" value="P-loop containing nucleoside triphosphate hydrolases"/>
    <property type="match status" value="2"/>
</dbReference>
<dbReference type="CDD" id="cd03221">
    <property type="entry name" value="ABCF_EF-3"/>
    <property type="match status" value="2"/>
</dbReference>
<dbReference type="RefSeq" id="WP_127763858.1">
    <property type="nucleotide sequence ID" value="NZ_SADE01000001.1"/>
</dbReference>
<protein>
    <submittedName>
        <fullName evidence="7">ABC transporter ATP-binding protein</fullName>
    </submittedName>
</protein>
<dbReference type="EMBL" id="SADE01000001">
    <property type="protein sequence ID" value="RVU39745.1"/>
    <property type="molecule type" value="Genomic_DNA"/>
</dbReference>
<dbReference type="InterPro" id="IPR003593">
    <property type="entry name" value="AAA+_ATPase"/>
</dbReference>
<evidence type="ECO:0000256" key="5">
    <source>
        <dbReference type="SAM" id="MobiDB-lite"/>
    </source>
</evidence>
<dbReference type="InterPro" id="IPR050611">
    <property type="entry name" value="ABCF"/>
</dbReference>
<dbReference type="Pfam" id="PF16326">
    <property type="entry name" value="ABC_tran_CTD"/>
    <property type="match status" value="1"/>
</dbReference>
<evidence type="ECO:0000256" key="2">
    <source>
        <dbReference type="ARBA" id="ARBA00022741"/>
    </source>
</evidence>
<dbReference type="PROSITE" id="PS00211">
    <property type="entry name" value="ABC_TRANSPORTER_1"/>
    <property type="match status" value="1"/>
</dbReference>
<dbReference type="InterPro" id="IPR037118">
    <property type="entry name" value="Val-tRNA_synth_C_sf"/>
</dbReference>
<dbReference type="FunFam" id="3.40.50.300:FF:000011">
    <property type="entry name" value="Putative ABC transporter ATP-binding component"/>
    <property type="match status" value="1"/>
</dbReference>
<keyword evidence="4" id="KW-0175">Coiled coil</keyword>
<organism evidence="7 8">
    <name type="scientific">Hwanghaeella grinnelliae</name>
    <dbReference type="NCBI Taxonomy" id="2500179"/>
    <lineage>
        <taxon>Bacteria</taxon>
        <taxon>Pseudomonadati</taxon>
        <taxon>Pseudomonadota</taxon>
        <taxon>Alphaproteobacteria</taxon>
        <taxon>Rhodospirillales</taxon>
        <taxon>Rhodospirillaceae</taxon>
        <taxon>Hwanghaeella</taxon>
    </lineage>
</organism>
<dbReference type="GO" id="GO:0005524">
    <property type="term" value="F:ATP binding"/>
    <property type="evidence" value="ECO:0007669"/>
    <property type="project" value="UniProtKB-KW"/>
</dbReference>
<keyword evidence="1" id="KW-0677">Repeat</keyword>
<name>A0A437QZ03_9PROT</name>
<evidence type="ECO:0000313" key="7">
    <source>
        <dbReference type="EMBL" id="RVU39745.1"/>
    </source>
</evidence>
<reference evidence="8" key="1">
    <citation type="submission" date="2019-01" db="EMBL/GenBank/DDBJ databases">
        <title>Gri0909 isolated from a small marine red alga.</title>
        <authorList>
            <person name="Kim J."/>
            <person name="Jeong S.E."/>
            <person name="Jeon C.O."/>
        </authorList>
    </citation>
    <scope>NUCLEOTIDE SEQUENCE [LARGE SCALE GENOMIC DNA]</scope>
    <source>
        <strain evidence="8">Gri0909</strain>
    </source>
</reference>
<evidence type="ECO:0000313" key="8">
    <source>
        <dbReference type="Proteomes" id="UP000287447"/>
    </source>
</evidence>
<dbReference type="PANTHER" id="PTHR19211:SF14">
    <property type="entry name" value="ATP-BINDING CASSETTE SUB-FAMILY F MEMBER 1"/>
    <property type="match status" value="1"/>
</dbReference>
<dbReference type="OrthoDB" id="9762369at2"/>
<feature type="domain" description="ABC transporter" evidence="6">
    <location>
        <begin position="2"/>
        <end position="243"/>
    </location>
</feature>
<keyword evidence="2" id="KW-0547">Nucleotide-binding</keyword>
<dbReference type="Proteomes" id="UP000287447">
    <property type="component" value="Unassembled WGS sequence"/>
</dbReference>
<feature type="coiled-coil region" evidence="4">
    <location>
        <begin position="564"/>
        <end position="618"/>
    </location>
</feature>
<evidence type="ECO:0000256" key="4">
    <source>
        <dbReference type="SAM" id="Coils"/>
    </source>
</evidence>
<dbReference type="PANTHER" id="PTHR19211">
    <property type="entry name" value="ATP-BINDING TRANSPORT PROTEIN-RELATED"/>
    <property type="match status" value="1"/>
</dbReference>
<keyword evidence="8" id="KW-1185">Reference proteome</keyword>
<proteinExistence type="predicted"/>
<dbReference type="InterPro" id="IPR032524">
    <property type="entry name" value="ABC_tran_C"/>
</dbReference>
<evidence type="ECO:0000256" key="1">
    <source>
        <dbReference type="ARBA" id="ARBA00022737"/>
    </source>
</evidence>
<dbReference type="Pfam" id="PF00005">
    <property type="entry name" value="ABC_tran"/>
    <property type="match status" value="2"/>
</dbReference>
<dbReference type="InterPro" id="IPR003439">
    <property type="entry name" value="ABC_transporter-like_ATP-bd"/>
</dbReference>